<dbReference type="InterPro" id="IPR051328">
    <property type="entry name" value="T7SS_ABC-Transporter"/>
</dbReference>
<dbReference type="PANTHER" id="PTHR43077:SF10">
    <property type="entry name" value="TRANSPORT PERMEASE PROTEIN"/>
    <property type="match status" value="1"/>
</dbReference>
<dbReference type="EMBL" id="CP071250">
    <property type="protein sequence ID" value="UUF07440.1"/>
    <property type="molecule type" value="Genomic_DNA"/>
</dbReference>
<feature type="transmembrane region" description="Helical" evidence="5">
    <location>
        <begin position="556"/>
        <end position="576"/>
    </location>
</feature>
<dbReference type="InterPro" id="IPR017500">
    <property type="entry name" value="Phage_infect_YhgE_N"/>
</dbReference>
<dbReference type="AlphaFoldDB" id="A0A9Q9CF11"/>
<sequence length="717" mass="78879">MIKNVWTIYKEDLKRIFTNYAALIVILALCILPSLYAWFNIKASWDPYGQEATSQIKIGVINNDKGTDFNGKLINIGDQVVDQLKENDLMGWQFVDEAEGEKALEEGTFYATIMIPDNFSQDITSLVTSDVKKGQMIYRVNEKINAIAPKLTSKGATGVQENINQTIVETVSGILFEAGKGLGLEIQETVLPQLSHVYNQLEELISKFDDMNSLVQTAHNGGIQLKDLIASIQTDLPLIETTITSAKTTITSLESFMDTSKSALSDFMPTLKNDLLLIQTIADELNTYVSQIEEAILSGSDKAPELIENLITKVESTQSLVQSFVKVLESFNKFPAGRFDELISQLQGVNGELDKAKDFLQQLHDTTVNGGEPNLTVLNNIKTLLSSVSSTASAIYNRFDSAIVPSLNNVIDQAYSTATNVLQVLKEAEAKLPDVASLLNTAYEGADKGIDAIEYINSKLPEAENKVREVTAKLGDINESQSLQEVLTLLQEAVTERQNFMSSPVDLVEETIFPMHNYGTAMTPFYSVLAQWVGMTLLISMLSVHAKGEYRPSEEYFGKFLLFATIALVQGLIIALGDLYLLNIYCVNPGLFIVGILFTSITFTFIVYSLVSVFGNVGKVVSIILLVLQVAGSGGTFPIQLTPKFFQIIHPFLPFTYAISFARESIGGVVENVLAKDIIIMCIYSVGAVLISLFLKKPINKLLHGFAEKFEESGLGE</sequence>
<organism evidence="7 8">
    <name type="scientific">Turicibacter bilis</name>
    <dbReference type="NCBI Taxonomy" id="2735723"/>
    <lineage>
        <taxon>Bacteria</taxon>
        <taxon>Bacillati</taxon>
        <taxon>Bacillota</taxon>
        <taxon>Erysipelotrichia</taxon>
        <taxon>Erysipelotrichales</taxon>
        <taxon>Turicibacteraceae</taxon>
        <taxon>Turicibacter</taxon>
    </lineage>
</organism>
<dbReference type="InterPro" id="IPR017501">
    <property type="entry name" value="Phage_infect_YhgE_C"/>
</dbReference>
<reference evidence="7" key="1">
    <citation type="submission" date="2021-03" db="EMBL/GenBank/DDBJ databases">
        <title>Comparative Genomics and Metabolomics in the genus Turicibacter.</title>
        <authorList>
            <person name="Maki J."/>
            <person name="Looft T."/>
        </authorList>
    </citation>
    <scope>NUCLEOTIDE SEQUENCE</scope>
    <source>
        <strain evidence="7">ISU324</strain>
    </source>
</reference>
<keyword evidence="2 5" id="KW-0812">Transmembrane</keyword>
<keyword evidence="3 5" id="KW-1133">Transmembrane helix</keyword>
<protein>
    <submittedName>
        <fullName evidence="7">YhgE/Pip domain-containing protein</fullName>
    </submittedName>
</protein>
<comment type="subcellular location">
    <subcellularLocation>
        <location evidence="1">Membrane</location>
        <topology evidence="1">Multi-pass membrane protein</topology>
    </subcellularLocation>
</comment>
<feature type="domain" description="ABC-2 type transporter transmembrane" evidence="6">
    <location>
        <begin position="24"/>
        <end position="256"/>
    </location>
</feature>
<dbReference type="Pfam" id="PF12698">
    <property type="entry name" value="ABC2_membrane_3"/>
    <property type="match status" value="2"/>
</dbReference>
<feature type="transmembrane region" description="Helical" evidence="5">
    <location>
        <begin position="674"/>
        <end position="695"/>
    </location>
</feature>
<dbReference type="InterPro" id="IPR013525">
    <property type="entry name" value="ABC2_TM"/>
</dbReference>
<evidence type="ECO:0000256" key="2">
    <source>
        <dbReference type="ARBA" id="ARBA00022692"/>
    </source>
</evidence>
<dbReference type="PANTHER" id="PTHR43077">
    <property type="entry name" value="TRANSPORT PERMEASE YVFS-RELATED"/>
    <property type="match status" value="1"/>
</dbReference>
<evidence type="ECO:0000256" key="1">
    <source>
        <dbReference type="ARBA" id="ARBA00004141"/>
    </source>
</evidence>
<evidence type="ECO:0000256" key="3">
    <source>
        <dbReference type="ARBA" id="ARBA00022989"/>
    </source>
</evidence>
<evidence type="ECO:0000256" key="5">
    <source>
        <dbReference type="SAM" id="Phobius"/>
    </source>
</evidence>
<dbReference type="RefSeq" id="WP_212724505.1">
    <property type="nucleotide sequence ID" value="NZ_CP071250.1"/>
</dbReference>
<proteinExistence type="predicted"/>
<dbReference type="Gene3D" id="3.40.1710.10">
    <property type="entry name" value="abc type-2 transporter like domain"/>
    <property type="match status" value="1"/>
</dbReference>
<evidence type="ECO:0000313" key="7">
    <source>
        <dbReference type="EMBL" id="UUF07440.1"/>
    </source>
</evidence>
<keyword evidence="4 5" id="KW-0472">Membrane</keyword>
<evidence type="ECO:0000313" key="8">
    <source>
        <dbReference type="Proteomes" id="UP001058072"/>
    </source>
</evidence>
<dbReference type="GO" id="GO:0140359">
    <property type="term" value="F:ABC-type transporter activity"/>
    <property type="evidence" value="ECO:0007669"/>
    <property type="project" value="InterPro"/>
</dbReference>
<dbReference type="Proteomes" id="UP001058072">
    <property type="component" value="Chromosome"/>
</dbReference>
<feature type="domain" description="ABC-2 type transporter transmembrane" evidence="6">
    <location>
        <begin position="383"/>
        <end position="694"/>
    </location>
</feature>
<feature type="transmembrane region" description="Helical" evidence="5">
    <location>
        <begin position="20"/>
        <end position="39"/>
    </location>
</feature>
<evidence type="ECO:0000259" key="6">
    <source>
        <dbReference type="Pfam" id="PF12698"/>
    </source>
</evidence>
<name>A0A9Q9CF11_9FIRM</name>
<dbReference type="NCBIfam" id="TIGR03061">
    <property type="entry name" value="pip_yhgE_Nterm"/>
    <property type="match status" value="1"/>
</dbReference>
<feature type="transmembrane region" description="Helical" evidence="5">
    <location>
        <begin position="525"/>
        <end position="544"/>
    </location>
</feature>
<evidence type="ECO:0000256" key="4">
    <source>
        <dbReference type="ARBA" id="ARBA00023136"/>
    </source>
</evidence>
<gene>
    <name evidence="7" type="ORF">J0J70_07295</name>
</gene>
<dbReference type="NCBIfam" id="TIGR03062">
    <property type="entry name" value="pip_yhgE_Cterm"/>
    <property type="match status" value="1"/>
</dbReference>
<accession>A0A9Q9CF11</accession>
<dbReference type="GO" id="GO:0016020">
    <property type="term" value="C:membrane"/>
    <property type="evidence" value="ECO:0007669"/>
    <property type="project" value="UniProtKB-SubCell"/>
</dbReference>
<feature type="transmembrane region" description="Helical" evidence="5">
    <location>
        <begin position="620"/>
        <end position="639"/>
    </location>
</feature>
<feature type="transmembrane region" description="Helical" evidence="5">
    <location>
        <begin position="582"/>
        <end position="608"/>
    </location>
</feature>